<evidence type="ECO:0000256" key="1">
    <source>
        <dbReference type="ARBA" id="ARBA00009861"/>
    </source>
</evidence>
<accession>A0AAV7ELM4</accession>
<comment type="similarity">
    <text evidence="1">Belongs to the plant acyltransferase family.</text>
</comment>
<gene>
    <name evidence="2" type="ORF">H6P81_009703</name>
</gene>
<dbReference type="PANTHER" id="PTHR31642">
    <property type="entry name" value="TRICHOTHECENE 3-O-ACETYLTRANSFERASE"/>
    <property type="match status" value="1"/>
</dbReference>
<reference evidence="2 3" key="1">
    <citation type="submission" date="2021-07" db="EMBL/GenBank/DDBJ databases">
        <title>The Aristolochia fimbriata genome: insights into angiosperm evolution, floral development and chemical biosynthesis.</title>
        <authorList>
            <person name="Jiao Y."/>
        </authorList>
    </citation>
    <scope>NUCLEOTIDE SEQUENCE [LARGE SCALE GENOMIC DNA]</scope>
    <source>
        <strain evidence="2">IBCAS-2021</strain>
        <tissue evidence="2">Leaf</tissue>
    </source>
</reference>
<dbReference type="Gene3D" id="3.30.559.10">
    <property type="entry name" value="Chloramphenicol acetyltransferase-like domain"/>
    <property type="match status" value="2"/>
</dbReference>
<dbReference type="PANTHER" id="PTHR31642:SF5">
    <property type="entry name" value="OS01G0104900 PROTEIN"/>
    <property type="match status" value="1"/>
</dbReference>
<evidence type="ECO:0000313" key="3">
    <source>
        <dbReference type="Proteomes" id="UP000825729"/>
    </source>
</evidence>
<evidence type="ECO:0008006" key="4">
    <source>
        <dbReference type="Google" id="ProtNLM"/>
    </source>
</evidence>
<dbReference type="InterPro" id="IPR023213">
    <property type="entry name" value="CAT-like_dom_sf"/>
</dbReference>
<dbReference type="AlphaFoldDB" id="A0AAV7ELM4"/>
<sequence>MDIPDCFYPFQPTLVPPKLPTPRHFLYLSNLDDQKFLRFSIKYLYLYKKSVPVDALRSSLSRVLVDYYPFAGRVRRSEEDPEKLQIECNGQGALFAEAFINFSAEEFLQICNRPNRSWRKLLYREEGQSFLDIPPLVVQVTHLRCGAMIICTAINHCLADGIGTSQFLHAWAHMTAEPDATALPVGPFHSREILRPRGTSLKITKHHPEFGLSGVPNGRTHGGLVDPAIDPVVPTSFTFAPWQILQMKKGCVPSLKYCTSFEALASHVWRAWVRALDPPALQRVKLLFSVNVRGRLRPELPAGYYGNGFVLGCAEATAREVARGSVRRGVERVQEAKRSLDDDHVRSAIDLLEARRGWPDLAATLVISQWARLGLEDVDFGEGRPLHMGPLASEIYCLFLPVAGSPEAITVLVSVPERVAEKFDACMSDFSAGGGESERGDLIGNGNVVVVHGLERHHDVER</sequence>
<dbReference type="Pfam" id="PF02458">
    <property type="entry name" value="Transferase"/>
    <property type="match status" value="1"/>
</dbReference>
<organism evidence="2 3">
    <name type="scientific">Aristolochia fimbriata</name>
    <name type="common">White veined hardy Dutchman's pipe vine</name>
    <dbReference type="NCBI Taxonomy" id="158543"/>
    <lineage>
        <taxon>Eukaryota</taxon>
        <taxon>Viridiplantae</taxon>
        <taxon>Streptophyta</taxon>
        <taxon>Embryophyta</taxon>
        <taxon>Tracheophyta</taxon>
        <taxon>Spermatophyta</taxon>
        <taxon>Magnoliopsida</taxon>
        <taxon>Magnoliidae</taxon>
        <taxon>Piperales</taxon>
        <taxon>Aristolochiaceae</taxon>
        <taxon>Aristolochia</taxon>
    </lineage>
</organism>
<evidence type="ECO:0000313" key="2">
    <source>
        <dbReference type="EMBL" id="KAG9449738.1"/>
    </source>
</evidence>
<keyword evidence="3" id="KW-1185">Reference proteome</keyword>
<dbReference type="GO" id="GO:0016747">
    <property type="term" value="F:acyltransferase activity, transferring groups other than amino-acyl groups"/>
    <property type="evidence" value="ECO:0007669"/>
    <property type="project" value="TreeGrafter"/>
</dbReference>
<comment type="caution">
    <text evidence="2">The sequence shown here is derived from an EMBL/GenBank/DDBJ whole genome shotgun (WGS) entry which is preliminary data.</text>
</comment>
<proteinExistence type="inferred from homology"/>
<protein>
    <recommendedName>
        <fullName evidence="4">Omega-hydroxypalmitate O-feruloyl transferase</fullName>
    </recommendedName>
</protein>
<name>A0AAV7ELM4_ARIFI</name>
<dbReference type="Proteomes" id="UP000825729">
    <property type="component" value="Unassembled WGS sequence"/>
</dbReference>
<dbReference type="InterPro" id="IPR050317">
    <property type="entry name" value="Plant_Fungal_Acyltransferase"/>
</dbReference>
<dbReference type="EMBL" id="JAINDJ010000004">
    <property type="protein sequence ID" value="KAG9449738.1"/>
    <property type="molecule type" value="Genomic_DNA"/>
</dbReference>